<evidence type="ECO:0000313" key="2">
    <source>
        <dbReference type="Proteomes" id="UP001290861"/>
    </source>
</evidence>
<gene>
    <name evidence="1" type="ORF">P9H32_07845</name>
</gene>
<protein>
    <submittedName>
        <fullName evidence="1">Uncharacterized protein</fullName>
    </submittedName>
</protein>
<dbReference type="InterPro" id="IPR017853">
    <property type="entry name" value="GH"/>
</dbReference>
<dbReference type="Gene3D" id="3.20.20.80">
    <property type="entry name" value="Glycosidases"/>
    <property type="match status" value="1"/>
</dbReference>
<keyword evidence="2" id="KW-1185">Reference proteome</keyword>
<comment type="caution">
    <text evidence="1">The sequence shown here is derived from an EMBL/GenBank/DDBJ whole genome shotgun (WGS) entry which is preliminary data.</text>
</comment>
<name>A0ABU5MWF0_9BACT</name>
<dbReference type="Proteomes" id="UP001290861">
    <property type="component" value="Unassembled WGS sequence"/>
</dbReference>
<sequence length="357" mass="40609">MRLIILIMAVLSLKGFAEQIDKPWGCYCSMLTERAAVDHPELRGGLVRATWARLEPEPGRFDFSEIERQLRLLPKGKNWSLAVYAGWTSVESDSAVELKRPLNRPQRSRPPMASHTPEWMVSEMKVQTFACPFRGYMTTMPKYWDPVVQQRLKMLMQALAENYKTDERLKLVYVPQMTGNGIEGHFNGVPHSTLLSVAGLSSGDEEQFASIWTEASLTAIRSTARAFDNKAVAFEVHELLGSRAVPEKIMAEIINDPMLENQVGIGMWWISGKSTYQPDLLELIEKFPGDLYGQVIGRSDQARRFPDGDYASVFTQAEQLGMRYIEVWNYEFEHRTHDQLLEAFNQHCRKLSAGSGE</sequence>
<dbReference type="RefSeq" id="WP_322608337.1">
    <property type="nucleotide sequence ID" value="NZ_JARVCO010000010.1"/>
</dbReference>
<organism evidence="1 2">
    <name type="scientific">Pontiella agarivorans</name>
    <dbReference type="NCBI Taxonomy" id="3038953"/>
    <lineage>
        <taxon>Bacteria</taxon>
        <taxon>Pseudomonadati</taxon>
        <taxon>Kiritimatiellota</taxon>
        <taxon>Kiritimatiellia</taxon>
        <taxon>Kiritimatiellales</taxon>
        <taxon>Pontiellaceae</taxon>
        <taxon>Pontiella</taxon>
    </lineage>
</organism>
<reference evidence="1 2" key="1">
    <citation type="journal article" date="2024" name="Appl. Environ. Microbiol.">
        <title>Pontiella agarivorans sp. nov., a novel marine anaerobic bacterium capable of degrading macroalgal polysaccharides and fixing nitrogen.</title>
        <authorList>
            <person name="Liu N."/>
            <person name="Kivenson V."/>
            <person name="Peng X."/>
            <person name="Cui Z."/>
            <person name="Lankiewicz T.S."/>
            <person name="Gosselin K.M."/>
            <person name="English C.J."/>
            <person name="Blair E.M."/>
            <person name="O'Malley M.A."/>
            <person name="Valentine D.L."/>
        </authorList>
    </citation>
    <scope>NUCLEOTIDE SEQUENCE [LARGE SCALE GENOMIC DNA]</scope>
    <source>
        <strain evidence="1 2">NLcol2</strain>
    </source>
</reference>
<dbReference type="EMBL" id="JARVCO010000010">
    <property type="protein sequence ID" value="MDZ8118538.1"/>
    <property type="molecule type" value="Genomic_DNA"/>
</dbReference>
<accession>A0ABU5MWF0</accession>
<proteinExistence type="predicted"/>
<evidence type="ECO:0000313" key="1">
    <source>
        <dbReference type="EMBL" id="MDZ8118538.1"/>
    </source>
</evidence>
<dbReference type="SUPFAM" id="SSF51445">
    <property type="entry name" value="(Trans)glycosidases"/>
    <property type="match status" value="1"/>
</dbReference>